<sequence length="383" mass="42587">MRVLIFSLAYLPFIGGAELAVKEITDRISDIEFDLITVNLDGKQPPQERMGNVTVHRIGKGTLAKYFFPSSAFKKAQALHQQRRYDVIWAIMANQAGLAALKLKKKFSGVKYLLTLQEGDSLRSIWLRTWFMRPRYKAIYRRADHIQAISQYLKDRALAYGYRGPASVIPNGVDLALFAQQASSQSIASIREKIGITTNERVIITASRLVEKNGIDLLIRTLRDLKNGQLVVAGVGKLRTKLQALAADIGVAHRVHFIGHVSHRDLPAYLQLADVFVRPSRSEGLGSAFLEAMAAGLPVIATPVGGIPDFLKDRETGIFCAVNNPKDLASKIELVLHDEPLRQRLIENGRRLVRSGYEWDKVAREMNAVLHFSPPKRSGGGSL</sequence>
<dbReference type="Pfam" id="PF13439">
    <property type="entry name" value="Glyco_transf_4"/>
    <property type="match status" value="1"/>
</dbReference>
<protein>
    <recommendedName>
        <fullName evidence="5">Glycosyl transferase family 1 domain-containing protein</fullName>
    </recommendedName>
</protein>
<dbReference type="PANTHER" id="PTHR45947:SF3">
    <property type="entry name" value="SULFOQUINOVOSYL TRANSFERASE SQD2"/>
    <property type="match status" value="1"/>
</dbReference>
<organism evidence="3 4">
    <name type="scientific">Candidatus Buchananbacteria bacterium RIFCSPHIGHO2_02_FULL_56_16</name>
    <dbReference type="NCBI Taxonomy" id="1797542"/>
    <lineage>
        <taxon>Bacteria</taxon>
        <taxon>Candidatus Buchananiibacteriota</taxon>
    </lineage>
</organism>
<dbReference type="AlphaFoldDB" id="A0A1G1YGE5"/>
<dbReference type="InterPro" id="IPR050194">
    <property type="entry name" value="Glycosyltransferase_grp1"/>
</dbReference>
<feature type="domain" description="Glycosyl transferase family 1" evidence="1">
    <location>
        <begin position="189"/>
        <end position="351"/>
    </location>
</feature>
<name>A0A1G1YGE5_9BACT</name>
<evidence type="ECO:0008006" key="5">
    <source>
        <dbReference type="Google" id="ProtNLM"/>
    </source>
</evidence>
<dbReference type="InterPro" id="IPR028098">
    <property type="entry name" value="Glyco_trans_4-like_N"/>
</dbReference>
<dbReference type="PANTHER" id="PTHR45947">
    <property type="entry name" value="SULFOQUINOVOSYL TRANSFERASE SQD2"/>
    <property type="match status" value="1"/>
</dbReference>
<reference evidence="3 4" key="1">
    <citation type="journal article" date="2016" name="Nat. Commun.">
        <title>Thousands of microbial genomes shed light on interconnected biogeochemical processes in an aquifer system.</title>
        <authorList>
            <person name="Anantharaman K."/>
            <person name="Brown C.T."/>
            <person name="Hug L.A."/>
            <person name="Sharon I."/>
            <person name="Castelle C.J."/>
            <person name="Probst A.J."/>
            <person name="Thomas B.C."/>
            <person name="Singh A."/>
            <person name="Wilkins M.J."/>
            <person name="Karaoz U."/>
            <person name="Brodie E.L."/>
            <person name="Williams K.H."/>
            <person name="Hubbard S.S."/>
            <person name="Banfield J.F."/>
        </authorList>
    </citation>
    <scope>NUCLEOTIDE SEQUENCE [LARGE SCALE GENOMIC DNA]</scope>
</reference>
<evidence type="ECO:0000259" key="2">
    <source>
        <dbReference type="Pfam" id="PF13439"/>
    </source>
</evidence>
<dbReference type="EMBL" id="MHIL01000020">
    <property type="protein sequence ID" value="OGY51314.1"/>
    <property type="molecule type" value="Genomic_DNA"/>
</dbReference>
<dbReference type="Gene3D" id="3.40.50.2000">
    <property type="entry name" value="Glycogen Phosphorylase B"/>
    <property type="match status" value="2"/>
</dbReference>
<dbReference type="STRING" id="1797542.A3J59_02500"/>
<proteinExistence type="predicted"/>
<dbReference type="Pfam" id="PF00534">
    <property type="entry name" value="Glycos_transf_1"/>
    <property type="match status" value="1"/>
</dbReference>
<dbReference type="CDD" id="cd03801">
    <property type="entry name" value="GT4_PimA-like"/>
    <property type="match status" value="1"/>
</dbReference>
<dbReference type="InterPro" id="IPR001296">
    <property type="entry name" value="Glyco_trans_1"/>
</dbReference>
<feature type="domain" description="Glycosyltransferase subfamily 4-like N-terminal" evidence="2">
    <location>
        <begin position="14"/>
        <end position="176"/>
    </location>
</feature>
<dbReference type="Proteomes" id="UP000177310">
    <property type="component" value="Unassembled WGS sequence"/>
</dbReference>
<evidence type="ECO:0000313" key="4">
    <source>
        <dbReference type="Proteomes" id="UP000177310"/>
    </source>
</evidence>
<evidence type="ECO:0000313" key="3">
    <source>
        <dbReference type="EMBL" id="OGY51314.1"/>
    </source>
</evidence>
<evidence type="ECO:0000259" key="1">
    <source>
        <dbReference type="Pfam" id="PF00534"/>
    </source>
</evidence>
<dbReference type="SUPFAM" id="SSF53756">
    <property type="entry name" value="UDP-Glycosyltransferase/glycogen phosphorylase"/>
    <property type="match status" value="1"/>
</dbReference>
<comment type="caution">
    <text evidence="3">The sequence shown here is derived from an EMBL/GenBank/DDBJ whole genome shotgun (WGS) entry which is preliminary data.</text>
</comment>
<gene>
    <name evidence="3" type="ORF">A3J59_02500</name>
</gene>
<dbReference type="GO" id="GO:0016757">
    <property type="term" value="F:glycosyltransferase activity"/>
    <property type="evidence" value="ECO:0007669"/>
    <property type="project" value="InterPro"/>
</dbReference>
<accession>A0A1G1YGE5</accession>